<accession>A0A645DFD0</accession>
<dbReference type="EMBL" id="VSSQ01035642">
    <property type="protein sequence ID" value="MPM87925.1"/>
    <property type="molecule type" value="Genomic_DNA"/>
</dbReference>
<dbReference type="AlphaFoldDB" id="A0A645DFD0"/>
<reference evidence="1" key="1">
    <citation type="submission" date="2019-08" db="EMBL/GenBank/DDBJ databases">
        <authorList>
            <person name="Kucharzyk K."/>
            <person name="Murdoch R.W."/>
            <person name="Higgins S."/>
            <person name="Loffler F."/>
        </authorList>
    </citation>
    <scope>NUCLEOTIDE SEQUENCE</scope>
</reference>
<gene>
    <name evidence="1" type="ORF">SDC9_135026</name>
</gene>
<name>A0A645DFD0_9ZZZZ</name>
<organism evidence="1">
    <name type="scientific">bioreactor metagenome</name>
    <dbReference type="NCBI Taxonomy" id="1076179"/>
    <lineage>
        <taxon>unclassified sequences</taxon>
        <taxon>metagenomes</taxon>
        <taxon>ecological metagenomes</taxon>
    </lineage>
</organism>
<protein>
    <submittedName>
        <fullName evidence="1">Uncharacterized protein</fullName>
    </submittedName>
</protein>
<proteinExistence type="predicted"/>
<sequence>MLYNNIYMVSNNVCIHLMLGRKIVINNKKAKDAIEKSFNDRIRTTVVIFIFILCCNQILMSGCSDAYDRTPQISVKFSSPCEYTAGFVINEMHGVMNIKFDGTDVMKITIQGESDLCGLIKTIREDTITTEFLGCEFETDAKGDIFSDLRALFIFLGTAKYQSSESENTTIVDGKSVRTYNFEPPPSGTEINLSVDVEGGTPVKLKYSATNGKDKIELNFS</sequence>
<comment type="caution">
    <text evidence="1">The sequence shown here is derived from an EMBL/GenBank/DDBJ whole genome shotgun (WGS) entry which is preliminary data.</text>
</comment>
<evidence type="ECO:0000313" key="1">
    <source>
        <dbReference type="EMBL" id="MPM87925.1"/>
    </source>
</evidence>